<sequence length="317" mass="34027">MIGTPFPSGEPAADRRASFAETLAHLGDLPGAVEALKAALDLAPTWAAGWFRLGEYLEGLNETAAAVDAWTRAVAADPSDPLGASLRRDLACKTPMIETMPPAFVELLFDQYAPRFDTSLTQKLAYRGPQILIDALSAAETPHADRALDLGCGTGLMGAQLRSRCDWLEGYDLSANMLAEAQAKGDYDALHKCDIGALDLQPRSWDLITAADVFIYLGALEQIIGWCAGSLRPGGTLAFTVELDEQAPFTLRDSRRFAHSSAYVQDLLQQAGLAPLSVQQCTLRHDRGQPVASACFVARAVPGTRLIHDGDEMDALA</sequence>
<dbReference type="InterPro" id="IPR011990">
    <property type="entry name" value="TPR-like_helical_dom_sf"/>
</dbReference>
<dbReference type="PANTHER" id="PTHR43861:SF1">
    <property type="entry name" value="TRANS-ACONITATE 2-METHYLTRANSFERASE"/>
    <property type="match status" value="1"/>
</dbReference>
<dbReference type="InterPro" id="IPR029063">
    <property type="entry name" value="SAM-dependent_MTases_sf"/>
</dbReference>
<evidence type="ECO:0000256" key="1">
    <source>
        <dbReference type="PROSITE-ProRule" id="PRU00339"/>
    </source>
</evidence>
<dbReference type="SUPFAM" id="SSF53335">
    <property type="entry name" value="S-adenosyl-L-methionine-dependent methyltransferases"/>
    <property type="match status" value="1"/>
</dbReference>
<dbReference type="Gene3D" id="1.25.40.10">
    <property type="entry name" value="Tetratricopeptide repeat domain"/>
    <property type="match status" value="1"/>
</dbReference>
<keyword evidence="3" id="KW-0489">Methyltransferase</keyword>
<reference evidence="3 4" key="1">
    <citation type="submission" date="2023-05" db="EMBL/GenBank/DDBJ databases">
        <title>YMD87, complete Genome.</title>
        <authorList>
            <person name="Zhang J."/>
            <person name="Xu X."/>
        </authorList>
    </citation>
    <scope>NUCLEOTIDE SEQUENCE [LARGE SCALE GENOMIC DNA]</scope>
    <source>
        <strain evidence="3 4">YMD87</strain>
    </source>
</reference>
<dbReference type="Gene3D" id="3.40.50.150">
    <property type="entry name" value="Vaccinia Virus protein VP39"/>
    <property type="match status" value="1"/>
</dbReference>
<evidence type="ECO:0000313" key="3">
    <source>
        <dbReference type="EMBL" id="WGW03535.1"/>
    </source>
</evidence>
<dbReference type="Proteomes" id="UP001241605">
    <property type="component" value="Chromosome"/>
</dbReference>
<dbReference type="InterPro" id="IPR019734">
    <property type="entry name" value="TPR_rpt"/>
</dbReference>
<proteinExistence type="predicted"/>
<evidence type="ECO:0000259" key="2">
    <source>
        <dbReference type="Pfam" id="PF08241"/>
    </source>
</evidence>
<keyword evidence="1" id="KW-0802">TPR repeat</keyword>
<dbReference type="GO" id="GO:0008168">
    <property type="term" value="F:methyltransferase activity"/>
    <property type="evidence" value="ECO:0007669"/>
    <property type="project" value="UniProtKB-KW"/>
</dbReference>
<keyword evidence="3" id="KW-0808">Transferase</keyword>
<dbReference type="GO" id="GO:0032259">
    <property type="term" value="P:methylation"/>
    <property type="evidence" value="ECO:0007669"/>
    <property type="project" value="UniProtKB-KW"/>
</dbReference>
<feature type="domain" description="Methyltransferase type 11" evidence="2">
    <location>
        <begin position="148"/>
        <end position="239"/>
    </location>
</feature>
<keyword evidence="4" id="KW-1185">Reference proteome</keyword>
<accession>A0ABY8QG80</accession>
<dbReference type="CDD" id="cd02440">
    <property type="entry name" value="AdoMet_MTases"/>
    <property type="match status" value="1"/>
</dbReference>
<protein>
    <submittedName>
        <fullName evidence="3">Methyltransferase domain-containing protein</fullName>
    </submittedName>
</protein>
<dbReference type="SUPFAM" id="SSF48452">
    <property type="entry name" value="TPR-like"/>
    <property type="match status" value="1"/>
</dbReference>
<dbReference type="Pfam" id="PF08241">
    <property type="entry name" value="Methyltransf_11"/>
    <property type="match status" value="1"/>
</dbReference>
<feature type="repeat" description="TPR" evidence="1">
    <location>
        <begin position="47"/>
        <end position="80"/>
    </location>
</feature>
<dbReference type="SMART" id="SM00028">
    <property type="entry name" value="TPR"/>
    <property type="match status" value="2"/>
</dbReference>
<organism evidence="3 4">
    <name type="scientific">Tropicibacter oceani</name>
    <dbReference type="NCBI Taxonomy" id="3058420"/>
    <lineage>
        <taxon>Bacteria</taxon>
        <taxon>Pseudomonadati</taxon>
        <taxon>Pseudomonadota</taxon>
        <taxon>Alphaproteobacteria</taxon>
        <taxon>Rhodobacterales</taxon>
        <taxon>Roseobacteraceae</taxon>
        <taxon>Tropicibacter</taxon>
    </lineage>
</organism>
<dbReference type="PROSITE" id="PS50005">
    <property type="entry name" value="TPR"/>
    <property type="match status" value="1"/>
</dbReference>
<gene>
    <name evidence="3" type="ORF">QF118_16655</name>
</gene>
<evidence type="ECO:0000313" key="4">
    <source>
        <dbReference type="Proteomes" id="UP001241605"/>
    </source>
</evidence>
<dbReference type="PANTHER" id="PTHR43861">
    <property type="entry name" value="TRANS-ACONITATE 2-METHYLTRANSFERASE-RELATED"/>
    <property type="match status" value="1"/>
</dbReference>
<dbReference type="InterPro" id="IPR013216">
    <property type="entry name" value="Methyltransf_11"/>
</dbReference>
<dbReference type="EMBL" id="CP124616">
    <property type="protein sequence ID" value="WGW03535.1"/>
    <property type="molecule type" value="Genomic_DNA"/>
</dbReference>
<name>A0ABY8QG80_9RHOB</name>
<dbReference type="RefSeq" id="WP_282300167.1">
    <property type="nucleotide sequence ID" value="NZ_CP124616.1"/>
</dbReference>